<protein>
    <submittedName>
        <fullName evidence="3">Protein prune-like protein 2</fullName>
    </submittedName>
</protein>
<organism evidence="3 4">
    <name type="scientific">Acropora cervicornis</name>
    <name type="common">Staghorn coral</name>
    <dbReference type="NCBI Taxonomy" id="6130"/>
    <lineage>
        <taxon>Eukaryota</taxon>
        <taxon>Metazoa</taxon>
        <taxon>Cnidaria</taxon>
        <taxon>Anthozoa</taxon>
        <taxon>Hexacorallia</taxon>
        <taxon>Scleractinia</taxon>
        <taxon>Astrocoeniina</taxon>
        <taxon>Acroporidae</taxon>
        <taxon>Acropora</taxon>
    </lineage>
</organism>
<evidence type="ECO:0000313" key="4">
    <source>
        <dbReference type="Proteomes" id="UP001249851"/>
    </source>
</evidence>
<feature type="domain" description="CRAL-TRIO" evidence="2">
    <location>
        <begin position="181"/>
        <end position="277"/>
    </location>
</feature>
<dbReference type="EMBL" id="JARQWQ010000002">
    <property type="protein sequence ID" value="KAK2573726.1"/>
    <property type="molecule type" value="Genomic_DNA"/>
</dbReference>
<dbReference type="Pfam" id="PF13716">
    <property type="entry name" value="CRAL_TRIO_2"/>
    <property type="match status" value="1"/>
</dbReference>
<evidence type="ECO:0000313" key="3">
    <source>
        <dbReference type="EMBL" id="KAK2573726.1"/>
    </source>
</evidence>
<proteinExistence type="predicted"/>
<gene>
    <name evidence="3" type="ORF">P5673_001414</name>
</gene>
<evidence type="ECO:0000259" key="2">
    <source>
        <dbReference type="Pfam" id="PF13716"/>
    </source>
</evidence>
<name>A0AAD9R6J2_ACRCE</name>
<feature type="compositionally biased region" description="Low complexity" evidence="1">
    <location>
        <begin position="60"/>
        <end position="69"/>
    </location>
</feature>
<dbReference type="InterPro" id="IPR036865">
    <property type="entry name" value="CRAL-TRIO_dom_sf"/>
</dbReference>
<dbReference type="InterPro" id="IPR001251">
    <property type="entry name" value="CRAL-TRIO_dom"/>
</dbReference>
<sequence length="279" mass="32066">MQDMQIESDNVETNERPSSTPFSYEDTFAEESYKMDDCRQLPVLQVAFDNEGVAETSFSIPNAPEPIAEGIEEPSVNVPTPIDCRSKSKENSFVKHSPGKWPPVFNRKRGSSLLNTGSEESECSDEDSCSEFSDDEERIAPFKEFISLRGAKTKEGEDILVLNPSKIPSKREFPGKKEYGEVMDSLFLYAQKFTEEKIEADKFVLLVHSMNQRSRLRSRKWAAEFYKLLKERYIKRMSRCVFYKPSFKLRAMVILSWPFLADDMKEKICIVKSLSDVNV</sequence>
<dbReference type="Gene3D" id="3.40.525.10">
    <property type="entry name" value="CRAL-TRIO lipid binding domain"/>
    <property type="match status" value="1"/>
</dbReference>
<keyword evidence="4" id="KW-1185">Reference proteome</keyword>
<accession>A0AAD9R6J2</accession>
<dbReference type="SUPFAM" id="SSF52087">
    <property type="entry name" value="CRAL/TRIO domain"/>
    <property type="match status" value="1"/>
</dbReference>
<dbReference type="Proteomes" id="UP001249851">
    <property type="component" value="Unassembled WGS sequence"/>
</dbReference>
<reference evidence="3" key="1">
    <citation type="journal article" date="2023" name="G3 (Bethesda)">
        <title>Whole genome assembly and annotation of the endangered Caribbean coral Acropora cervicornis.</title>
        <authorList>
            <person name="Selwyn J.D."/>
            <person name="Vollmer S.V."/>
        </authorList>
    </citation>
    <scope>NUCLEOTIDE SEQUENCE</scope>
    <source>
        <strain evidence="3">K2</strain>
    </source>
</reference>
<dbReference type="AlphaFoldDB" id="A0AAD9R6J2"/>
<reference evidence="3" key="2">
    <citation type="journal article" date="2023" name="Science">
        <title>Genomic signatures of disease resistance in endangered staghorn corals.</title>
        <authorList>
            <person name="Vollmer S.V."/>
            <person name="Selwyn J.D."/>
            <person name="Despard B.A."/>
            <person name="Roesel C.L."/>
        </authorList>
    </citation>
    <scope>NUCLEOTIDE SEQUENCE</scope>
    <source>
        <strain evidence="3">K2</strain>
    </source>
</reference>
<feature type="region of interest" description="Disordered" evidence="1">
    <location>
        <begin position="1"/>
        <end position="23"/>
    </location>
</feature>
<comment type="caution">
    <text evidence="3">The sequence shown here is derived from an EMBL/GenBank/DDBJ whole genome shotgun (WGS) entry which is preliminary data.</text>
</comment>
<feature type="region of interest" description="Disordered" evidence="1">
    <location>
        <begin position="57"/>
        <end position="83"/>
    </location>
</feature>
<evidence type="ECO:0000256" key="1">
    <source>
        <dbReference type="SAM" id="MobiDB-lite"/>
    </source>
</evidence>